<organism evidence="1 2">
    <name type="scientific">Intestinimonas butyriciproducens</name>
    <dbReference type="NCBI Taxonomy" id="1297617"/>
    <lineage>
        <taxon>Bacteria</taxon>
        <taxon>Bacillati</taxon>
        <taxon>Bacillota</taxon>
        <taxon>Clostridia</taxon>
        <taxon>Eubacteriales</taxon>
        <taxon>Intestinimonas</taxon>
    </lineage>
</organism>
<reference evidence="1 2" key="1">
    <citation type="journal article" date="2015" name="Nat. Commun.">
        <title>Production of butyrate from lysine and the Amadori product fructoselysine by a human gut commensal.</title>
        <authorList>
            <person name="Bui T.P."/>
            <person name="Ritari J."/>
            <person name="Boeren S."/>
            <person name="de Waard P."/>
            <person name="Plugge C.M."/>
            <person name="de Vos W.M."/>
        </authorList>
    </citation>
    <scope>NUCLEOTIDE SEQUENCE [LARGE SCALE GENOMIC DNA]</scope>
    <source>
        <strain evidence="1 2">AF211</strain>
    </source>
</reference>
<reference evidence="2" key="2">
    <citation type="submission" date="2015-04" db="EMBL/GenBank/DDBJ databases">
        <title>A butyrogenic pathway from the amino acid lysine in a human gut commensal.</title>
        <authorList>
            <person name="de Vos W.M."/>
            <person name="Bui N.T.P."/>
            <person name="Plugge C.M."/>
            <person name="Ritari J."/>
        </authorList>
    </citation>
    <scope>NUCLEOTIDE SEQUENCE [LARGE SCALE GENOMIC DNA]</scope>
    <source>
        <strain evidence="2">AF211</strain>
    </source>
</reference>
<dbReference type="KEGG" id="ibu:IB211_00486"/>
<protein>
    <submittedName>
        <fullName evidence="1">Phage portal protein</fullName>
    </submittedName>
</protein>
<dbReference type="AlphaFoldDB" id="A0A0S2W0K9"/>
<dbReference type="eggNOG" id="ENOG502Z7ZB">
    <property type="taxonomic scope" value="Bacteria"/>
</dbReference>
<keyword evidence="2" id="KW-1185">Reference proteome</keyword>
<sequence length="464" mass="52956">MREEEQGPGSRALRHKMTYTQTELVSAALADPDRAPMRLHEIVSEEIRVFRSSPRYRELLEADAYYRNRSDVQRKAGNGPGRSNVRLEHPIYKKLVDQKARYLLSRPWAVETEDRAYGQALEEIFDAGFRHTVKALGRDAVKSGVAWLQPYIGPAGRLEFLRLPAHEVVPLWRDAGRSELDGFLRVYPQTVYAGREARRVERAEYWSGDGLRRFLCADGSGRFRPDGEPEPHFTLGGRGYNWSRVPLVWLRYNEEELPLCRYVRDLIDDYNWQTSVTADALRDVAKFVYILKNYGGADLDEFVRDLRQCLAVKVEGDGGVDKLQTDLDVSAVLAFLERERRDLFDFASAVDTRDPDLGSASGTALGFRYMDLDADCADLADELQAAFRRLKPFLDTWLQATGRGNFSGAAFRVDFNMDMPVNESEVIANVNASRELLSPRTLLANHPWVADVERELREREEVNL</sequence>
<dbReference type="EMBL" id="CP011307">
    <property type="protein sequence ID" value="ALP92881.1"/>
    <property type="molecule type" value="Genomic_DNA"/>
</dbReference>
<evidence type="ECO:0000313" key="1">
    <source>
        <dbReference type="EMBL" id="ALP92881.1"/>
    </source>
</evidence>
<proteinExistence type="predicted"/>
<dbReference type="InterPro" id="IPR021145">
    <property type="entry name" value="Portal_protein_SPP1_Gp6-like"/>
</dbReference>
<gene>
    <name evidence="1" type="ORF">IB211_00486</name>
</gene>
<evidence type="ECO:0000313" key="2">
    <source>
        <dbReference type="Proteomes" id="UP000064844"/>
    </source>
</evidence>
<dbReference type="Pfam" id="PF05133">
    <property type="entry name" value="SPP1_portal"/>
    <property type="match status" value="1"/>
</dbReference>
<accession>A0A0S2W0K9</accession>
<dbReference type="STRING" id="1297617.IB211_00486"/>
<dbReference type="Proteomes" id="UP000064844">
    <property type="component" value="Chromosome"/>
</dbReference>
<name>A0A0S2W0K9_9FIRM</name>